<sequence>MQMMVRELLALWRELGATWGEVAETIRLAESCNLRFTSAAFPFSGRGDR</sequence>
<proteinExistence type="predicted"/>
<keyword evidence="2" id="KW-1185">Reference proteome</keyword>
<evidence type="ECO:0000313" key="2">
    <source>
        <dbReference type="Proteomes" id="UP000649617"/>
    </source>
</evidence>
<dbReference type="OrthoDB" id="446600at2759"/>
<dbReference type="AlphaFoldDB" id="A0A812QYY0"/>
<name>A0A812QYY0_SYMPI</name>
<organism evidence="1 2">
    <name type="scientific">Symbiodinium pilosum</name>
    <name type="common">Dinoflagellate</name>
    <dbReference type="NCBI Taxonomy" id="2952"/>
    <lineage>
        <taxon>Eukaryota</taxon>
        <taxon>Sar</taxon>
        <taxon>Alveolata</taxon>
        <taxon>Dinophyceae</taxon>
        <taxon>Suessiales</taxon>
        <taxon>Symbiodiniaceae</taxon>
        <taxon>Symbiodinium</taxon>
    </lineage>
</organism>
<dbReference type="EMBL" id="CAJNIZ010018557">
    <property type="protein sequence ID" value="CAE7412031.1"/>
    <property type="molecule type" value="Genomic_DNA"/>
</dbReference>
<reference evidence="1" key="1">
    <citation type="submission" date="2021-02" db="EMBL/GenBank/DDBJ databases">
        <authorList>
            <person name="Dougan E. K."/>
            <person name="Rhodes N."/>
            <person name="Thang M."/>
            <person name="Chan C."/>
        </authorList>
    </citation>
    <scope>NUCLEOTIDE SEQUENCE</scope>
</reference>
<gene>
    <name evidence="1" type="ORF">SPIL2461_LOCUS10158</name>
</gene>
<protein>
    <submittedName>
        <fullName evidence="1">Uncharacterized protein</fullName>
    </submittedName>
</protein>
<dbReference type="Proteomes" id="UP000649617">
    <property type="component" value="Unassembled WGS sequence"/>
</dbReference>
<comment type="caution">
    <text evidence="1">The sequence shown here is derived from an EMBL/GenBank/DDBJ whole genome shotgun (WGS) entry which is preliminary data.</text>
</comment>
<accession>A0A812QYY0</accession>
<evidence type="ECO:0000313" key="1">
    <source>
        <dbReference type="EMBL" id="CAE7412031.1"/>
    </source>
</evidence>